<accession>A0A8K0DAZ5</accession>
<dbReference type="InterPro" id="IPR011992">
    <property type="entry name" value="EF-hand-dom_pair"/>
</dbReference>
<evidence type="ECO:0000313" key="3">
    <source>
        <dbReference type="Proteomes" id="UP000801492"/>
    </source>
</evidence>
<proteinExistence type="predicted"/>
<dbReference type="SUPFAM" id="SSF47473">
    <property type="entry name" value="EF-hand"/>
    <property type="match status" value="1"/>
</dbReference>
<dbReference type="Gene3D" id="1.10.238.10">
    <property type="entry name" value="EF-hand"/>
    <property type="match status" value="1"/>
</dbReference>
<dbReference type="GO" id="GO:0005509">
    <property type="term" value="F:calcium ion binding"/>
    <property type="evidence" value="ECO:0007669"/>
    <property type="project" value="InterPro"/>
</dbReference>
<dbReference type="EMBL" id="VTPC01001197">
    <property type="protein sequence ID" value="KAF2902738.1"/>
    <property type="molecule type" value="Genomic_DNA"/>
</dbReference>
<reference evidence="2" key="1">
    <citation type="submission" date="2019-08" db="EMBL/GenBank/DDBJ databases">
        <title>The genome of the North American firefly Photinus pyralis.</title>
        <authorList>
            <consortium name="Photinus pyralis genome working group"/>
            <person name="Fallon T.R."/>
            <person name="Sander Lower S.E."/>
            <person name="Weng J.-K."/>
        </authorList>
    </citation>
    <scope>NUCLEOTIDE SEQUENCE</scope>
    <source>
        <strain evidence="2">TRF0915ILg1</strain>
        <tissue evidence="2">Whole body</tissue>
    </source>
</reference>
<keyword evidence="3" id="KW-1185">Reference proteome</keyword>
<name>A0A8K0DAZ5_IGNLU</name>
<gene>
    <name evidence="2" type="ORF">ILUMI_03446</name>
</gene>
<protein>
    <recommendedName>
        <fullName evidence="1">EF-hand domain-containing protein</fullName>
    </recommendedName>
</protein>
<feature type="domain" description="EF-hand" evidence="1">
    <location>
        <begin position="75"/>
        <end position="110"/>
    </location>
</feature>
<evidence type="ECO:0000259" key="1">
    <source>
        <dbReference type="PROSITE" id="PS50222"/>
    </source>
</evidence>
<sequence>MQEYKKCRLLWSQSEFMELVGQKNMINRQEYKIYNALLLGCIPSDTEVDMFFGKNDLLPRKKIESIVSNKLYNEKGDFHSLEIFRAFDVDFKGYIDTLDLLRASKSATPHLSRQVLLESFNELSPAGNLDYETFKNICLMCDQ</sequence>
<dbReference type="PROSITE" id="PS50222">
    <property type="entry name" value="EF_HAND_2"/>
    <property type="match status" value="1"/>
</dbReference>
<organism evidence="2 3">
    <name type="scientific">Ignelater luminosus</name>
    <name type="common">Cucubano</name>
    <name type="synonym">Pyrophorus luminosus</name>
    <dbReference type="NCBI Taxonomy" id="2038154"/>
    <lineage>
        <taxon>Eukaryota</taxon>
        <taxon>Metazoa</taxon>
        <taxon>Ecdysozoa</taxon>
        <taxon>Arthropoda</taxon>
        <taxon>Hexapoda</taxon>
        <taxon>Insecta</taxon>
        <taxon>Pterygota</taxon>
        <taxon>Neoptera</taxon>
        <taxon>Endopterygota</taxon>
        <taxon>Coleoptera</taxon>
        <taxon>Polyphaga</taxon>
        <taxon>Elateriformia</taxon>
        <taxon>Elateroidea</taxon>
        <taxon>Elateridae</taxon>
        <taxon>Agrypninae</taxon>
        <taxon>Pyrophorini</taxon>
        <taxon>Ignelater</taxon>
    </lineage>
</organism>
<dbReference type="AlphaFoldDB" id="A0A8K0DAZ5"/>
<dbReference type="Proteomes" id="UP000801492">
    <property type="component" value="Unassembled WGS sequence"/>
</dbReference>
<dbReference type="InterPro" id="IPR002048">
    <property type="entry name" value="EF_hand_dom"/>
</dbReference>
<evidence type="ECO:0000313" key="2">
    <source>
        <dbReference type="EMBL" id="KAF2902738.1"/>
    </source>
</evidence>
<dbReference type="OrthoDB" id="6750692at2759"/>
<comment type="caution">
    <text evidence="2">The sequence shown here is derived from an EMBL/GenBank/DDBJ whole genome shotgun (WGS) entry which is preliminary data.</text>
</comment>